<gene>
    <name evidence="1" type="ORF">DFR85_06295</name>
</gene>
<accession>A0A2U9IE08</accession>
<evidence type="ECO:0000313" key="1">
    <source>
        <dbReference type="EMBL" id="AWR94262.1"/>
    </source>
</evidence>
<organism evidence="1 2">
    <name type="scientific">Acidianus brierleyi</name>
    <dbReference type="NCBI Taxonomy" id="41673"/>
    <lineage>
        <taxon>Archaea</taxon>
        <taxon>Thermoproteota</taxon>
        <taxon>Thermoprotei</taxon>
        <taxon>Sulfolobales</taxon>
        <taxon>Sulfolobaceae</taxon>
        <taxon>Acidianus</taxon>
    </lineage>
</organism>
<protein>
    <submittedName>
        <fullName evidence="1">Uncharacterized protein</fullName>
    </submittedName>
</protein>
<dbReference type="KEGG" id="abri:DFR85_06295"/>
<name>A0A2U9IE08_9CREN</name>
<evidence type="ECO:0000313" key="2">
    <source>
        <dbReference type="Proteomes" id="UP000248044"/>
    </source>
</evidence>
<dbReference type="OrthoDB" id="34276at2157"/>
<dbReference type="RefSeq" id="WP_110270143.1">
    <property type="nucleotide sequence ID" value="NZ_CP029289.2"/>
</dbReference>
<keyword evidence="2" id="KW-1185">Reference proteome</keyword>
<sequence>MIYEKLWKAIDLEIPLVLTDMETFLVRDGEITEDDLKNAKLAAKKVRDAYEAKNKDASIKLVQEAISILNSIKPKKPFPPEMKIRFEDLKKTLEECINDSKE</sequence>
<dbReference type="Proteomes" id="UP000248044">
    <property type="component" value="Chromosome"/>
</dbReference>
<dbReference type="GeneID" id="36831749"/>
<dbReference type="AlphaFoldDB" id="A0A2U9IE08"/>
<proteinExistence type="predicted"/>
<reference evidence="1 2" key="1">
    <citation type="submission" date="2018-05" db="EMBL/GenBank/DDBJ databases">
        <title>Complete Genome Sequences of Extremely Thermoacidophilic, Metal-Mobilizing Type-Strain Members of the Archaeal Family Sulfolobaceae: Acidianus brierleyi DSM-1651T, Acidianus sulfidivorans DSM-18786T, Metallosphaera hakonensis DSM-7519T, and Metallosphaera prunae DSM-10039T.</title>
        <authorList>
            <person name="Counts J.A."/>
            <person name="Kelly R.M."/>
        </authorList>
    </citation>
    <scope>NUCLEOTIDE SEQUENCE [LARGE SCALE GENOMIC DNA]</scope>
    <source>
        <strain evidence="1 2">DSM 1651</strain>
    </source>
</reference>
<dbReference type="EMBL" id="CP029289">
    <property type="protein sequence ID" value="AWR94262.1"/>
    <property type="molecule type" value="Genomic_DNA"/>
</dbReference>